<dbReference type="Pfam" id="PF08059">
    <property type="entry name" value="SEP"/>
    <property type="match status" value="1"/>
</dbReference>
<dbReference type="GO" id="GO:0043130">
    <property type="term" value="F:ubiquitin binding"/>
    <property type="evidence" value="ECO:0007669"/>
    <property type="project" value="TreeGrafter"/>
</dbReference>
<dbReference type="EMBL" id="UXUI01008853">
    <property type="protein sequence ID" value="VDD92529.1"/>
    <property type="molecule type" value="Genomic_DNA"/>
</dbReference>
<dbReference type="InterPro" id="IPR029071">
    <property type="entry name" value="Ubiquitin-like_domsf"/>
</dbReference>
<dbReference type="GO" id="GO:0000045">
    <property type="term" value="P:autophagosome assembly"/>
    <property type="evidence" value="ECO:0007669"/>
    <property type="project" value="TreeGrafter"/>
</dbReference>
<proteinExistence type="predicted"/>
<dbReference type="SUPFAM" id="SSF102848">
    <property type="entry name" value="NSFL1 (p97 ATPase) cofactor p47, SEP domain"/>
    <property type="match status" value="1"/>
</dbReference>
<evidence type="ECO:0000256" key="1">
    <source>
        <dbReference type="SAM" id="MobiDB-lite"/>
    </source>
</evidence>
<dbReference type="PANTHER" id="PTHR23333:SF20">
    <property type="entry name" value="NSFL1 COFACTOR P47"/>
    <property type="match status" value="1"/>
</dbReference>
<accession>A0A0N4VB94</accession>
<dbReference type="Pfam" id="PF00789">
    <property type="entry name" value="UBX"/>
    <property type="match status" value="1"/>
</dbReference>
<dbReference type="OrthoDB" id="274641at2759"/>
<dbReference type="Gene3D" id="3.30.420.210">
    <property type="entry name" value="SEP domain"/>
    <property type="match status" value="1"/>
</dbReference>
<dbReference type="Gene3D" id="3.10.20.90">
    <property type="entry name" value="Phosphatidylinositol 3-kinase Catalytic Subunit, Chain A, domain 1"/>
    <property type="match status" value="1"/>
</dbReference>
<dbReference type="InterPro" id="IPR001012">
    <property type="entry name" value="UBX_dom"/>
</dbReference>
<dbReference type="Proteomes" id="UP000274131">
    <property type="component" value="Unassembled WGS sequence"/>
</dbReference>
<dbReference type="GO" id="GO:0005634">
    <property type="term" value="C:nucleus"/>
    <property type="evidence" value="ECO:0007669"/>
    <property type="project" value="TreeGrafter"/>
</dbReference>
<dbReference type="SMART" id="SM00166">
    <property type="entry name" value="UBX"/>
    <property type="match status" value="1"/>
</dbReference>
<dbReference type="InterPro" id="IPR036241">
    <property type="entry name" value="NSFL1C_SEP_dom_sf"/>
</dbReference>
<dbReference type="GO" id="GO:0043161">
    <property type="term" value="P:proteasome-mediated ubiquitin-dependent protein catabolic process"/>
    <property type="evidence" value="ECO:0007669"/>
    <property type="project" value="TreeGrafter"/>
</dbReference>
<dbReference type="STRING" id="51028.A0A0N4VB94"/>
<evidence type="ECO:0000259" key="2">
    <source>
        <dbReference type="PROSITE" id="PS50033"/>
    </source>
</evidence>
<dbReference type="GO" id="GO:0061025">
    <property type="term" value="P:membrane fusion"/>
    <property type="evidence" value="ECO:0007669"/>
    <property type="project" value="TreeGrafter"/>
</dbReference>
<feature type="region of interest" description="Disordered" evidence="1">
    <location>
        <begin position="70"/>
        <end position="114"/>
    </location>
</feature>
<evidence type="ECO:0000259" key="3">
    <source>
        <dbReference type="PROSITE" id="PS51399"/>
    </source>
</evidence>
<gene>
    <name evidence="4" type="ORF">EVEC_LOCUS7280</name>
</gene>
<feature type="domain" description="UBX" evidence="2">
    <location>
        <begin position="245"/>
        <end position="322"/>
    </location>
</feature>
<protein>
    <submittedName>
        <fullName evidence="6">UBX domain-containing protein 1</fullName>
    </submittedName>
</protein>
<dbReference type="GO" id="GO:0005829">
    <property type="term" value="C:cytosol"/>
    <property type="evidence" value="ECO:0007669"/>
    <property type="project" value="TreeGrafter"/>
</dbReference>
<evidence type="ECO:0000313" key="4">
    <source>
        <dbReference type="EMBL" id="VDD92529.1"/>
    </source>
</evidence>
<dbReference type="GO" id="GO:0007030">
    <property type="term" value="P:Golgi organization"/>
    <property type="evidence" value="ECO:0007669"/>
    <property type="project" value="TreeGrafter"/>
</dbReference>
<dbReference type="PROSITE" id="PS50033">
    <property type="entry name" value="UBX"/>
    <property type="match status" value="1"/>
</dbReference>
<dbReference type="SMART" id="SM00553">
    <property type="entry name" value="SEP"/>
    <property type="match status" value="1"/>
</dbReference>
<dbReference type="WBParaSite" id="EVEC_0000779601-mRNA-1">
    <property type="protein sequence ID" value="EVEC_0000779601-mRNA-1"/>
    <property type="gene ID" value="EVEC_0000779601"/>
</dbReference>
<reference evidence="4 5" key="2">
    <citation type="submission" date="2018-10" db="EMBL/GenBank/DDBJ databases">
        <authorList>
            <consortium name="Pathogen Informatics"/>
        </authorList>
    </citation>
    <scope>NUCLEOTIDE SEQUENCE [LARGE SCALE GENOMIC DNA]</scope>
</reference>
<evidence type="ECO:0000313" key="5">
    <source>
        <dbReference type="Proteomes" id="UP000274131"/>
    </source>
</evidence>
<feature type="domain" description="SEP" evidence="3">
    <location>
        <begin position="118"/>
        <end position="182"/>
    </location>
</feature>
<name>A0A0N4VB94_ENTVE</name>
<reference evidence="6" key="1">
    <citation type="submission" date="2017-02" db="UniProtKB">
        <authorList>
            <consortium name="WormBaseParasite"/>
        </authorList>
    </citation>
    <scope>IDENTIFICATION</scope>
</reference>
<dbReference type="AlphaFoldDB" id="A0A0N4VB94"/>
<keyword evidence="5" id="KW-1185">Reference proteome</keyword>
<dbReference type="PANTHER" id="PTHR23333">
    <property type="entry name" value="UBX DOMAIN CONTAINING PROTEIN"/>
    <property type="match status" value="1"/>
</dbReference>
<evidence type="ECO:0000313" key="6">
    <source>
        <dbReference type="WBParaSite" id="EVEC_0000779601-mRNA-1"/>
    </source>
</evidence>
<dbReference type="SUPFAM" id="SSF54236">
    <property type="entry name" value="Ubiquitin-like"/>
    <property type="match status" value="1"/>
</dbReference>
<dbReference type="PROSITE" id="PS51399">
    <property type="entry name" value="SEP"/>
    <property type="match status" value="1"/>
</dbReference>
<organism evidence="6">
    <name type="scientific">Enterobius vermicularis</name>
    <name type="common">Human pinworm</name>
    <dbReference type="NCBI Taxonomy" id="51028"/>
    <lineage>
        <taxon>Eukaryota</taxon>
        <taxon>Metazoa</taxon>
        <taxon>Ecdysozoa</taxon>
        <taxon>Nematoda</taxon>
        <taxon>Chromadorea</taxon>
        <taxon>Rhabditida</taxon>
        <taxon>Spirurina</taxon>
        <taxon>Oxyuridomorpha</taxon>
        <taxon>Oxyuroidea</taxon>
        <taxon>Oxyuridae</taxon>
        <taxon>Enterobius</taxon>
    </lineage>
</organism>
<feature type="region of interest" description="Disordered" evidence="1">
    <location>
        <begin position="1"/>
        <end position="49"/>
    </location>
</feature>
<dbReference type="InterPro" id="IPR012989">
    <property type="entry name" value="SEP_domain"/>
</dbReference>
<sequence length="324" mass="35616">MSRGFATLDSLKKKGASGRENSPDDEDNQQRLYVGGGEHSGQQVLGGSDERSNIIASVIRAAQMQGARLVSADDEAHSSSHSVQSSSETGYRLGDSVCPSEPVRFPAREDDDDEEGQLQRVILRMWKNGFTLDDGELRTYEDPANAAFLKDIIRGVTPRELLHACHGKKIDLQIERKDTPYSPPKVAAKPFCGEGKRLGEIEAVVSGSGKVGVKYGQESPQSSSRTGKISDENVHKAQEEIHLREGEPATQIQLRLPDGQRLLGRFNHSHTLEDVRSFLVSAVPDLAFKPFNFMMTYPKKVIETENITLSDGGLLNSLILINFV</sequence>
<dbReference type="GO" id="GO:0031468">
    <property type="term" value="P:nuclear membrane reassembly"/>
    <property type="evidence" value="ECO:0007669"/>
    <property type="project" value="TreeGrafter"/>
</dbReference>